<dbReference type="AlphaFoldDB" id="A0ABD0P055"/>
<protein>
    <submittedName>
        <fullName evidence="2">Uncharacterized protein</fullName>
    </submittedName>
</protein>
<dbReference type="EMBL" id="JAMKFB020000019">
    <property type="protein sequence ID" value="KAL0167394.1"/>
    <property type="molecule type" value="Genomic_DNA"/>
</dbReference>
<dbReference type="InterPro" id="IPR048732">
    <property type="entry name" value="CFA69"/>
</dbReference>
<dbReference type="Proteomes" id="UP001529510">
    <property type="component" value="Unassembled WGS sequence"/>
</dbReference>
<proteinExistence type="predicted"/>
<name>A0ABD0P055_CIRMR</name>
<evidence type="ECO:0000313" key="3">
    <source>
        <dbReference type="Proteomes" id="UP001529510"/>
    </source>
</evidence>
<dbReference type="PANTHER" id="PTHR14716:SF0">
    <property type="entry name" value="CILIA- AND FLAGELLA-ASSOCIATED PROTEIN 69"/>
    <property type="match status" value="1"/>
</dbReference>
<dbReference type="PANTHER" id="PTHR14716">
    <property type="entry name" value="CILIA- AND FLAGELLA-ASSOCIATED PROTEIN 69"/>
    <property type="match status" value="1"/>
</dbReference>
<evidence type="ECO:0000313" key="2">
    <source>
        <dbReference type="EMBL" id="KAL0167394.1"/>
    </source>
</evidence>
<evidence type="ECO:0000256" key="1">
    <source>
        <dbReference type="SAM" id="MobiDB-lite"/>
    </source>
</evidence>
<organism evidence="2 3">
    <name type="scientific">Cirrhinus mrigala</name>
    <name type="common">Mrigala</name>
    <dbReference type="NCBI Taxonomy" id="683832"/>
    <lineage>
        <taxon>Eukaryota</taxon>
        <taxon>Metazoa</taxon>
        <taxon>Chordata</taxon>
        <taxon>Craniata</taxon>
        <taxon>Vertebrata</taxon>
        <taxon>Euteleostomi</taxon>
        <taxon>Actinopterygii</taxon>
        <taxon>Neopterygii</taxon>
        <taxon>Teleostei</taxon>
        <taxon>Ostariophysi</taxon>
        <taxon>Cypriniformes</taxon>
        <taxon>Cyprinidae</taxon>
        <taxon>Labeoninae</taxon>
        <taxon>Labeonini</taxon>
        <taxon>Cirrhinus</taxon>
    </lineage>
</organism>
<feature type="non-terminal residue" evidence="2">
    <location>
        <position position="66"/>
    </location>
</feature>
<comment type="caution">
    <text evidence="2">The sequence shown here is derived from an EMBL/GenBank/DDBJ whole genome shotgun (WGS) entry which is preliminary data.</text>
</comment>
<feature type="non-terminal residue" evidence="2">
    <location>
        <position position="1"/>
    </location>
</feature>
<reference evidence="2 3" key="1">
    <citation type="submission" date="2024-05" db="EMBL/GenBank/DDBJ databases">
        <title>Genome sequencing and assembly of Indian major carp, Cirrhinus mrigala (Hamilton, 1822).</title>
        <authorList>
            <person name="Mohindra V."/>
            <person name="Chowdhury L.M."/>
            <person name="Lal K."/>
            <person name="Jena J.K."/>
        </authorList>
    </citation>
    <scope>NUCLEOTIDE SEQUENCE [LARGE SCALE GENOMIC DNA]</scope>
    <source>
        <strain evidence="2">CM1030</strain>
        <tissue evidence="2">Blood</tissue>
    </source>
</reference>
<accession>A0ABD0P055</accession>
<sequence>VGEVVQEVSAELSNEGATPVPSDEAALKSIRQVSEATAESVRSLQQSILGRRQQEEQQEEQRLYKE</sequence>
<feature type="region of interest" description="Disordered" evidence="1">
    <location>
        <begin position="7"/>
        <end position="31"/>
    </location>
</feature>
<keyword evidence="3" id="KW-1185">Reference proteome</keyword>
<gene>
    <name evidence="2" type="ORF">M9458_039238</name>
</gene>